<protein>
    <submittedName>
        <fullName evidence="1">Uncharacterized protein</fullName>
    </submittedName>
</protein>
<reference evidence="1 2" key="1">
    <citation type="journal article" date="2015" name="Proc. Natl. Acad. Sci. U.S.A.">
        <title>Expanded metabolic versatility of ubiquitous nitrite-oxidizing bacteria from the genus Nitrospira.</title>
        <authorList>
            <person name="Koch H."/>
            <person name="Lucker S."/>
            <person name="Albertsen M."/>
            <person name="Kitzinger K."/>
            <person name="Herbold C."/>
            <person name="Spieck E."/>
            <person name="Nielsen P.H."/>
            <person name="Wagner M."/>
            <person name="Daims H."/>
        </authorList>
    </citation>
    <scope>NUCLEOTIDE SEQUENCE [LARGE SCALE GENOMIC DNA]</scope>
    <source>
        <strain evidence="1 2">NSP M-1</strain>
    </source>
</reference>
<accession>A0A0K2GEJ6</accession>
<organism evidence="1 2">
    <name type="scientific">Nitrospira moscoviensis</name>
    <dbReference type="NCBI Taxonomy" id="42253"/>
    <lineage>
        <taxon>Bacteria</taxon>
        <taxon>Pseudomonadati</taxon>
        <taxon>Nitrospirota</taxon>
        <taxon>Nitrospiria</taxon>
        <taxon>Nitrospirales</taxon>
        <taxon>Nitrospiraceae</taxon>
        <taxon>Nitrospira</taxon>
    </lineage>
</organism>
<dbReference type="KEGG" id="nmv:NITMOv2_2971"/>
<name>A0A0K2GEJ6_NITMO</name>
<dbReference type="Proteomes" id="UP000069205">
    <property type="component" value="Chromosome"/>
</dbReference>
<evidence type="ECO:0000313" key="2">
    <source>
        <dbReference type="Proteomes" id="UP000069205"/>
    </source>
</evidence>
<keyword evidence="2" id="KW-1185">Reference proteome</keyword>
<dbReference type="EMBL" id="CP011801">
    <property type="protein sequence ID" value="ALA59376.1"/>
    <property type="molecule type" value="Genomic_DNA"/>
</dbReference>
<dbReference type="AlphaFoldDB" id="A0A0K2GEJ6"/>
<dbReference type="STRING" id="42253.NITMOv2_2971"/>
<sequence length="70" mass="8179">MSRQMTRDVKSMTCDSFCIVQYTGAVQQRMMRKRKVYSWCNEVRKPERREEPNCLIDKGECSACPRAVVG</sequence>
<proteinExistence type="predicted"/>
<evidence type="ECO:0000313" key="1">
    <source>
        <dbReference type="EMBL" id="ALA59376.1"/>
    </source>
</evidence>
<gene>
    <name evidence="1" type="ORF">NITMOv2_2971</name>
</gene>